<evidence type="ECO:0000256" key="6">
    <source>
        <dbReference type="ARBA" id="ARBA00023004"/>
    </source>
</evidence>
<evidence type="ECO:0000256" key="9">
    <source>
        <dbReference type="ARBA" id="ARBA00023295"/>
    </source>
</evidence>
<evidence type="ECO:0000256" key="8">
    <source>
        <dbReference type="ARBA" id="ARBA00023204"/>
    </source>
</evidence>
<dbReference type="SMART" id="SM00478">
    <property type="entry name" value="ENDO3c"/>
    <property type="match status" value="1"/>
</dbReference>
<gene>
    <name evidence="11" type="ORF">S03H2_43632</name>
</gene>
<protein>
    <recommendedName>
        <fullName evidence="10">HhH-GPD domain-containing protein</fullName>
    </recommendedName>
</protein>
<dbReference type="PANTHER" id="PTHR10359">
    <property type="entry name" value="A/G-SPECIFIC ADENINE GLYCOSYLASE/ENDONUCLEASE III"/>
    <property type="match status" value="1"/>
</dbReference>
<dbReference type="PANTHER" id="PTHR10359:SF18">
    <property type="entry name" value="ENDONUCLEASE III"/>
    <property type="match status" value="1"/>
</dbReference>
<keyword evidence="8" id="KW-0234">DNA repair</keyword>
<dbReference type="GO" id="GO:0019104">
    <property type="term" value="F:DNA N-glycosylase activity"/>
    <property type="evidence" value="ECO:0007669"/>
    <property type="project" value="TreeGrafter"/>
</dbReference>
<comment type="similarity">
    <text evidence="1">Belongs to the Nth/MutY family.</text>
</comment>
<evidence type="ECO:0000256" key="5">
    <source>
        <dbReference type="ARBA" id="ARBA00022801"/>
    </source>
</evidence>
<keyword evidence="6" id="KW-0408">Iron</keyword>
<dbReference type="GO" id="GO:0006285">
    <property type="term" value="P:base-excision repair, AP site formation"/>
    <property type="evidence" value="ECO:0007669"/>
    <property type="project" value="TreeGrafter"/>
</dbReference>
<reference evidence="11" key="1">
    <citation type="journal article" date="2014" name="Front. Microbiol.">
        <title>High frequency of phylogenetically diverse reductive dehalogenase-homologous genes in deep subseafloor sedimentary metagenomes.</title>
        <authorList>
            <person name="Kawai M."/>
            <person name="Futagami T."/>
            <person name="Toyoda A."/>
            <person name="Takaki Y."/>
            <person name="Nishi S."/>
            <person name="Hori S."/>
            <person name="Arai W."/>
            <person name="Tsubouchi T."/>
            <person name="Morono Y."/>
            <person name="Uchiyama I."/>
            <person name="Ito T."/>
            <person name="Fujiyama A."/>
            <person name="Inagaki F."/>
            <person name="Takami H."/>
        </authorList>
    </citation>
    <scope>NUCLEOTIDE SEQUENCE</scope>
    <source>
        <strain evidence="11">Expedition CK06-06</strain>
    </source>
</reference>
<evidence type="ECO:0000259" key="10">
    <source>
        <dbReference type="SMART" id="SM00478"/>
    </source>
</evidence>
<dbReference type="GO" id="GO:0003677">
    <property type="term" value="F:DNA binding"/>
    <property type="evidence" value="ECO:0007669"/>
    <property type="project" value="InterPro"/>
</dbReference>
<evidence type="ECO:0000256" key="4">
    <source>
        <dbReference type="ARBA" id="ARBA00022763"/>
    </source>
</evidence>
<dbReference type="GO" id="GO:0046872">
    <property type="term" value="F:metal ion binding"/>
    <property type="evidence" value="ECO:0007669"/>
    <property type="project" value="UniProtKB-KW"/>
</dbReference>
<dbReference type="SUPFAM" id="SSF48150">
    <property type="entry name" value="DNA-glycosylase"/>
    <property type="match status" value="1"/>
</dbReference>
<keyword evidence="7" id="KW-0411">Iron-sulfur</keyword>
<feature type="domain" description="HhH-GPD" evidence="10">
    <location>
        <begin position="45"/>
        <end position="129"/>
    </location>
</feature>
<organism evidence="11">
    <name type="scientific">marine sediment metagenome</name>
    <dbReference type="NCBI Taxonomy" id="412755"/>
    <lineage>
        <taxon>unclassified sequences</taxon>
        <taxon>metagenomes</taxon>
        <taxon>ecological metagenomes</taxon>
    </lineage>
</organism>
<feature type="non-terminal residue" evidence="11">
    <location>
        <position position="129"/>
    </location>
</feature>
<evidence type="ECO:0000256" key="7">
    <source>
        <dbReference type="ARBA" id="ARBA00023014"/>
    </source>
</evidence>
<keyword evidence="2" id="KW-0004">4Fe-4S</keyword>
<keyword evidence="4" id="KW-0227">DNA damage</keyword>
<evidence type="ECO:0000313" key="11">
    <source>
        <dbReference type="EMBL" id="GAH71964.1"/>
    </source>
</evidence>
<dbReference type="Pfam" id="PF00730">
    <property type="entry name" value="HhH-GPD"/>
    <property type="match status" value="1"/>
</dbReference>
<evidence type="ECO:0000256" key="3">
    <source>
        <dbReference type="ARBA" id="ARBA00022723"/>
    </source>
</evidence>
<evidence type="ECO:0000256" key="2">
    <source>
        <dbReference type="ARBA" id="ARBA00022485"/>
    </source>
</evidence>
<keyword evidence="5" id="KW-0378">Hydrolase</keyword>
<dbReference type="FunFam" id="1.10.340.30:FF:000001">
    <property type="entry name" value="Endonuclease III"/>
    <property type="match status" value="1"/>
</dbReference>
<keyword evidence="3" id="KW-0479">Metal-binding</keyword>
<comment type="caution">
    <text evidence="11">The sequence shown here is derived from an EMBL/GenBank/DDBJ whole genome shotgun (WGS) entry which is preliminary data.</text>
</comment>
<dbReference type="AlphaFoldDB" id="X1J0X0"/>
<dbReference type="CDD" id="cd00056">
    <property type="entry name" value="ENDO3c"/>
    <property type="match status" value="1"/>
</dbReference>
<dbReference type="EMBL" id="BARU01027238">
    <property type="protein sequence ID" value="GAH71964.1"/>
    <property type="molecule type" value="Genomic_DNA"/>
</dbReference>
<dbReference type="GO" id="GO:0051539">
    <property type="term" value="F:4 iron, 4 sulfur cluster binding"/>
    <property type="evidence" value="ECO:0007669"/>
    <property type="project" value="UniProtKB-KW"/>
</dbReference>
<dbReference type="Gene3D" id="1.10.340.30">
    <property type="entry name" value="Hypothetical protein, domain 2"/>
    <property type="match status" value="1"/>
</dbReference>
<dbReference type="InterPro" id="IPR011257">
    <property type="entry name" value="DNA_glycosylase"/>
</dbReference>
<proteinExistence type="inferred from homology"/>
<dbReference type="InterPro" id="IPR003265">
    <property type="entry name" value="HhH-GPD_domain"/>
</dbReference>
<name>X1J0X0_9ZZZZ</name>
<evidence type="ECO:0000256" key="1">
    <source>
        <dbReference type="ARBA" id="ARBA00008343"/>
    </source>
</evidence>
<accession>X1J0X0</accession>
<keyword evidence="9" id="KW-0326">Glycosidase</keyword>
<sequence>MPPESKAQKCKRAVEINRRLTREYPGAATALMHENAYQLLVATILSAQCTDKRVNLVTPAFFAAYPDARALAEASLEDIGEAIRSTGFFNAKARSLKGMAAAVVREHGGGIPGSMDELTQLPGVGRKTA</sequence>